<feature type="compositionally biased region" description="Polar residues" evidence="1">
    <location>
        <begin position="28"/>
        <end position="43"/>
    </location>
</feature>
<accession>A0A3D2X4G0</accession>
<reference evidence="2 3" key="1">
    <citation type="journal article" date="2018" name="Nat. Biotechnol.">
        <title>A standardized bacterial taxonomy based on genome phylogeny substantially revises the tree of life.</title>
        <authorList>
            <person name="Parks D.H."/>
            <person name="Chuvochina M."/>
            <person name="Waite D.W."/>
            <person name="Rinke C."/>
            <person name="Skarshewski A."/>
            <person name="Chaumeil P.A."/>
            <person name="Hugenholtz P."/>
        </authorList>
    </citation>
    <scope>NUCLEOTIDE SEQUENCE [LARGE SCALE GENOMIC DNA]</scope>
    <source>
        <strain evidence="2">UBA11728</strain>
    </source>
</reference>
<feature type="compositionally biased region" description="Low complexity" evidence="1">
    <location>
        <begin position="1"/>
        <end position="12"/>
    </location>
</feature>
<name>A0A3D2X4G0_9FIRM</name>
<evidence type="ECO:0000313" key="2">
    <source>
        <dbReference type="EMBL" id="HCL02040.1"/>
    </source>
</evidence>
<protein>
    <submittedName>
        <fullName evidence="2">Uncharacterized protein</fullName>
    </submittedName>
</protein>
<sequence length="61" mass="6562">MKNINSNASNKKNAGKGNGNSIIHKSTDYNSNDYVSGDETPTSAGHKFSKNSTQNIDDKSE</sequence>
<evidence type="ECO:0000313" key="3">
    <source>
        <dbReference type="Proteomes" id="UP000262969"/>
    </source>
</evidence>
<feature type="region of interest" description="Disordered" evidence="1">
    <location>
        <begin position="1"/>
        <end position="61"/>
    </location>
</feature>
<dbReference type="EMBL" id="DPVV01000215">
    <property type="protein sequence ID" value="HCL02040.1"/>
    <property type="molecule type" value="Genomic_DNA"/>
</dbReference>
<dbReference type="AlphaFoldDB" id="A0A3D2X4G0"/>
<organism evidence="2 3">
    <name type="scientific">Lachnoclostridium phytofermentans</name>
    <dbReference type="NCBI Taxonomy" id="66219"/>
    <lineage>
        <taxon>Bacteria</taxon>
        <taxon>Bacillati</taxon>
        <taxon>Bacillota</taxon>
        <taxon>Clostridia</taxon>
        <taxon>Lachnospirales</taxon>
        <taxon>Lachnospiraceae</taxon>
    </lineage>
</organism>
<dbReference type="Proteomes" id="UP000262969">
    <property type="component" value="Unassembled WGS sequence"/>
</dbReference>
<proteinExistence type="predicted"/>
<evidence type="ECO:0000256" key="1">
    <source>
        <dbReference type="SAM" id="MobiDB-lite"/>
    </source>
</evidence>
<gene>
    <name evidence="2" type="ORF">DHW61_06415</name>
</gene>
<comment type="caution">
    <text evidence="2">The sequence shown here is derived from an EMBL/GenBank/DDBJ whole genome shotgun (WGS) entry which is preliminary data.</text>
</comment>